<dbReference type="GO" id="GO:0000166">
    <property type="term" value="F:nucleotide binding"/>
    <property type="evidence" value="ECO:0007669"/>
    <property type="project" value="UniProtKB-KW"/>
</dbReference>
<evidence type="ECO:0000313" key="6">
    <source>
        <dbReference type="EMBL" id="MQY47507.1"/>
    </source>
</evidence>
<accession>A0A6A8AC72</accession>
<dbReference type="Proteomes" id="UP000435138">
    <property type="component" value="Unassembled WGS sequence"/>
</dbReference>
<dbReference type="GO" id="GO:0110001">
    <property type="term" value="C:toxin-antitoxin complex"/>
    <property type="evidence" value="ECO:0007669"/>
    <property type="project" value="InterPro"/>
</dbReference>
<evidence type="ECO:0000313" key="7">
    <source>
        <dbReference type="Proteomes" id="UP000435138"/>
    </source>
</evidence>
<dbReference type="InterPro" id="IPR008201">
    <property type="entry name" value="HepT-like"/>
</dbReference>
<organism evidence="6 7">
    <name type="scientific">Endobacterium cereale</name>
    <dbReference type="NCBI Taxonomy" id="2663029"/>
    <lineage>
        <taxon>Bacteria</taxon>
        <taxon>Pseudomonadati</taxon>
        <taxon>Pseudomonadota</taxon>
        <taxon>Alphaproteobacteria</taxon>
        <taxon>Hyphomicrobiales</taxon>
        <taxon>Rhizobiaceae</taxon>
        <taxon>Endobacterium</taxon>
    </lineage>
</organism>
<dbReference type="PANTHER" id="PTHR34139:SF1">
    <property type="entry name" value="RNASE MJ1380-RELATED"/>
    <property type="match status" value="1"/>
</dbReference>
<evidence type="ECO:0000256" key="5">
    <source>
        <dbReference type="ARBA" id="ARBA00022801"/>
    </source>
</evidence>
<gene>
    <name evidence="6" type="ORF">GAO09_15845</name>
</gene>
<keyword evidence="7" id="KW-1185">Reference proteome</keyword>
<evidence type="ECO:0000256" key="2">
    <source>
        <dbReference type="ARBA" id="ARBA00022649"/>
    </source>
</evidence>
<proteinExistence type="predicted"/>
<protein>
    <submittedName>
        <fullName evidence="6">DUF86 domain-containing protein</fullName>
    </submittedName>
</protein>
<dbReference type="AlphaFoldDB" id="A0A6A8AC72"/>
<evidence type="ECO:0000256" key="3">
    <source>
        <dbReference type="ARBA" id="ARBA00022722"/>
    </source>
</evidence>
<evidence type="ECO:0000256" key="4">
    <source>
        <dbReference type="ARBA" id="ARBA00022741"/>
    </source>
</evidence>
<keyword evidence="2" id="KW-1277">Toxin-antitoxin system</keyword>
<dbReference type="InterPro" id="IPR051813">
    <property type="entry name" value="HepT_RNase_toxin"/>
</dbReference>
<keyword evidence="1" id="KW-0597">Phosphoprotein</keyword>
<evidence type="ECO:0000256" key="1">
    <source>
        <dbReference type="ARBA" id="ARBA00022553"/>
    </source>
</evidence>
<comment type="caution">
    <text evidence="6">The sequence shown here is derived from an EMBL/GenBank/DDBJ whole genome shotgun (WGS) entry which is preliminary data.</text>
</comment>
<dbReference type="EMBL" id="WIXI01000045">
    <property type="protein sequence ID" value="MQY47507.1"/>
    <property type="molecule type" value="Genomic_DNA"/>
</dbReference>
<keyword evidence="5" id="KW-0378">Hydrolase</keyword>
<dbReference type="GO" id="GO:0004540">
    <property type="term" value="F:RNA nuclease activity"/>
    <property type="evidence" value="ECO:0007669"/>
    <property type="project" value="InterPro"/>
</dbReference>
<name>A0A6A8AC72_9HYPH</name>
<sequence>MMAREFRHFLHDIIYAITAIETAIAGKSFEDYQNDTMLKLGLERAVEIISEASRHIPEHLRSTRPEIPWPKVRGIGNVLRHEYHGLSDRIIWAVIEDELPRLRIAIEAIQQSAGPA</sequence>
<dbReference type="GO" id="GO:0016787">
    <property type="term" value="F:hydrolase activity"/>
    <property type="evidence" value="ECO:0007669"/>
    <property type="project" value="UniProtKB-KW"/>
</dbReference>
<reference evidence="6 7" key="1">
    <citation type="submission" date="2019-11" db="EMBL/GenBank/DDBJ databases">
        <title>Genome analysis of Rhizobacterium cereale a novel genus and species isolated from maize roots in North Spain.</title>
        <authorList>
            <person name="Menendez E."/>
            <person name="Flores-Felix J.D."/>
            <person name="Ramirez-Bahena M.-H."/>
            <person name="Igual J.M."/>
            <person name="Garcia-Fraile P."/>
            <person name="Peix A."/>
            <person name="Velazquez E."/>
        </authorList>
    </citation>
    <scope>NUCLEOTIDE SEQUENCE [LARGE SCALE GENOMIC DNA]</scope>
    <source>
        <strain evidence="6 7">RZME27</strain>
    </source>
</reference>
<dbReference type="Pfam" id="PF01934">
    <property type="entry name" value="HepT-like"/>
    <property type="match status" value="1"/>
</dbReference>
<keyword evidence="4" id="KW-0547">Nucleotide-binding</keyword>
<dbReference type="PANTHER" id="PTHR34139">
    <property type="entry name" value="UPF0331 PROTEIN MJ0127"/>
    <property type="match status" value="1"/>
</dbReference>
<keyword evidence="3" id="KW-0540">Nuclease</keyword>